<evidence type="ECO:0000256" key="11">
    <source>
        <dbReference type="ARBA" id="ARBA00022984"/>
    </source>
</evidence>
<dbReference type="Gene3D" id="2.160.10.10">
    <property type="entry name" value="Hexapeptide repeat proteins"/>
    <property type="match status" value="1"/>
</dbReference>
<evidence type="ECO:0000313" key="21">
    <source>
        <dbReference type="Proteomes" id="UP000056968"/>
    </source>
</evidence>
<evidence type="ECO:0000256" key="12">
    <source>
        <dbReference type="ARBA" id="ARBA00023268"/>
    </source>
</evidence>
<dbReference type="InterPro" id="IPR038009">
    <property type="entry name" value="GlmU_C_LbH"/>
</dbReference>
<dbReference type="GO" id="GO:0071555">
    <property type="term" value="P:cell wall organization"/>
    <property type="evidence" value="ECO:0007669"/>
    <property type="project" value="UniProtKB-KW"/>
</dbReference>
<evidence type="ECO:0000256" key="3">
    <source>
        <dbReference type="ARBA" id="ARBA00007947"/>
    </source>
</evidence>
<evidence type="ECO:0000256" key="7">
    <source>
        <dbReference type="ARBA" id="ARBA00022723"/>
    </source>
</evidence>
<keyword evidence="13 18" id="KW-0012">Acyltransferase</keyword>
<comment type="similarity">
    <text evidence="3 18">In the N-terminal section; belongs to the N-acetylglucosamine-1-phosphate uridyltransferase family.</text>
</comment>
<keyword evidence="5 18" id="KW-0808">Transferase</keyword>
<reference evidence="20 21" key="1">
    <citation type="submission" date="2015-11" db="EMBL/GenBank/DDBJ databases">
        <title>A Two-component Flavoprotein Monooxygenase System MeaXY Responsible for para-Hydroxylation of 2-Methyl-6-ethylaniline and 2,6-Diethylaniline in Sphingobium baderi DE-13.</title>
        <authorList>
            <person name="Cheng M."/>
            <person name="Meng Q."/>
            <person name="Yang Y."/>
            <person name="Chu C."/>
            <person name="Yan X."/>
            <person name="He J."/>
            <person name="Li S."/>
        </authorList>
    </citation>
    <scope>NUCLEOTIDE SEQUENCE [LARGE SCALE GENOMIC DNA]</scope>
    <source>
        <strain evidence="20 21">DE-13</strain>
    </source>
</reference>
<feature type="binding site" evidence="18">
    <location>
        <position position="229"/>
    </location>
    <ligand>
        <name>UDP-N-acetyl-alpha-D-glucosamine</name>
        <dbReference type="ChEBI" id="CHEBI:57705"/>
    </ligand>
</feature>
<feature type="binding site" evidence="18">
    <location>
        <position position="318"/>
    </location>
    <ligand>
        <name>UDP-N-acetyl-alpha-D-glucosamine</name>
        <dbReference type="ChEBI" id="CHEBI:57705"/>
    </ligand>
</feature>
<dbReference type="Gene3D" id="3.90.550.10">
    <property type="entry name" value="Spore Coat Polysaccharide Biosynthesis Protein SpsA, Chain A"/>
    <property type="match status" value="1"/>
</dbReference>
<gene>
    <name evidence="18 20" type="primary">glmU</name>
    <name evidence="20" type="ORF">ATN00_18995</name>
</gene>
<dbReference type="NCBIfam" id="NF010933">
    <property type="entry name" value="PRK14353.1"/>
    <property type="match status" value="1"/>
</dbReference>
<feature type="binding site" evidence="18">
    <location>
        <position position="175"/>
    </location>
    <ligand>
        <name>UDP-N-acetyl-alpha-D-glucosamine</name>
        <dbReference type="ChEBI" id="CHEBI:57705"/>
    </ligand>
</feature>
<dbReference type="CDD" id="cd03353">
    <property type="entry name" value="LbH_GlmU_C"/>
    <property type="match status" value="1"/>
</dbReference>
<dbReference type="GO" id="GO:0016020">
    <property type="term" value="C:membrane"/>
    <property type="evidence" value="ECO:0007669"/>
    <property type="project" value="GOC"/>
</dbReference>
<evidence type="ECO:0000256" key="10">
    <source>
        <dbReference type="ARBA" id="ARBA00022960"/>
    </source>
</evidence>
<comment type="function">
    <text evidence="17 18">Catalyzes the last two sequential reactions in the de novo biosynthetic pathway for UDP-N-acetylglucosamine (UDP-GlcNAc). The C-terminal domain catalyzes the transfer of acetyl group from acetyl coenzyme A to glucosamine-1-phosphate (GlcN-1-P) to produce N-acetylglucosamine-1-phosphate (GlcNAc-1-P), which is converted into UDP-GlcNAc by the transfer of uridine 5-monophosphate (from uridine 5-triphosphate), a reaction catalyzed by the N-terminal domain.</text>
</comment>
<dbReference type="OrthoDB" id="9775031at2"/>
<dbReference type="GO" id="GO:0006048">
    <property type="term" value="P:UDP-N-acetylglucosamine biosynthetic process"/>
    <property type="evidence" value="ECO:0007669"/>
    <property type="project" value="UniProtKB-UniPathway"/>
</dbReference>
<evidence type="ECO:0000256" key="14">
    <source>
        <dbReference type="ARBA" id="ARBA00023316"/>
    </source>
</evidence>
<protein>
    <recommendedName>
        <fullName evidence="18">Bifunctional protein GlmU</fullName>
    </recommendedName>
    <domain>
        <recommendedName>
            <fullName evidence="18">UDP-N-acetylglucosamine pyrophosphorylase</fullName>
            <ecNumber evidence="18">2.7.7.23</ecNumber>
        </recommendedName>
        <alternativeName>
            <fullName evidence="18">N-acetylglucosamine-1-phosphate uridyltransferase</fullName>
        </alternativeName>
    </domain>
    <domain>
        <recommendedName>
            <fullName evidence="18">Glucosamine-1-phosphate N-acetyltransferase</fullName>
            <ecNumber evidence="18">2.3.1.157</ecNumber>
        </recommendedName>
    </domain>
</protein>
<evidence type="ECO:0000256" key="4">
    <source>
        <dbReference type="ARBA" id="ARBA00022490"/>
    </source>
</evidence>
<dbReference type="InterPro" id="IPR025877">
    <property type="entry name" value="MobA-like_NTP_Trfase"/>
</dbReference>
<keyword evidence="6 18" id="KW-0548">Nucleotidyltransferase</keyword>
<keyword evidence="8 18" id="KW-0677">Repeat</keyword>
<feature type="domain" description="MobA-like NTP transferase" evidence="19">
    <location>
        <begin position="9"/>
        <end position="132"/>
    </location>
</feature>
<dbReference type="InterPro" id="IPR018357">
    <property type="entry name" value="Hexapep_transf_CS"/>
</dbReference>
<name>A0A0S3F332_9SPHN</name>
<feature type="binding site" evidence="18">
    <location>
        <begin position="371"/>
        <end position="372"/>
    </location>
    <ligand>
        <name>acetyl-CoA</name>
        <dbReference type="ChEBI" id="CHEBI:57288"/>
    </ligand>
</feature>
<feature type="binding site" evidence="18">
    <location>
        <position position="107"/>
    </location>
    <ligand>
        <name>Mg(2+)</name>
        <dbReference type="ChEBI" id="CHEBI:18420"/>
    </ligand>
</feature>
<feature type="binding site" evidence="18">
    <location>
        <position position="362"/>
    </location>
    <ligand>
        <name>UDP-N-acetyl-alpha-D-glucosamine</name>
        <dbReference type="ChEBI" id="CHEBI:57705"/>
    </ligand>
</feature>
<evidence type="ECO:0000259" key="19">
    <source>
        <dbReference type="Pfam" id="PF12804"/>
    </source>
</evidence>
<dbReference type="NCBIfam" id="TIGR01173">
    <property type="entry name" value="glmU"/>
    <property type="match status" value="1"/>
</dbReference>
<evidence type="ECO:0000256" key="16">
    <source>
        <dbReference type="ARBA" id="ARBA00048493"/>
    </source>
</evidence>
<dbReference type="AlphaFoldDB" id="A0A0S3F332"/>
<dbReference type="KEGG" id="sbd:ATN00_18995"/>
<comment type="catalytic activity">
    <reaction evidence="15 18">
        <text>alpha-D-glucosamine 1-phosphate + acetyl-CoA = N-acetyl-alpha-D-glucosamine 1-phosphate + CoA + H(+)</text>
        <dbReference type="Rhea" id="RHEA:13725"/>
        <dbReference type="ChEBI" id="CHEBI:15378"/>
        <dbReference type="ChEBI" id="CHEBI:57287"/>
        <dbReference type="ChEBI" id="CHEBI:57288"/>
        <dbReference type="ChEBI" id="CHEBI:57776"/>
        <dbReference type="ChEBI" id="CHEBI:58516"/>
        <dbReference type="EC" id="2.3.1.157"/>
    </reaction>
</comment>
<dbReference type="EC" id="2.7.7.23" evidence="18"/>
<feature type="binding site" evidence="18">
    <location>
        <position position="229"/>
    </location>
    <ligand>
        <name>Mg(2+)</name>
        <dbReference type="ChEBI" id="CHEBI:18420"/>
    </ligand>
</feature>
<organism evidence="20 21">
    <name type="scientific">Sphingobium baderi</name>
    <dbReference type="NCBI Taxonomy" id="1332080"/>
    <lineage>
        <taxon>Bacteria</taxon>
        <taxon>Pseudomonadati</taxon>
        <taxon>Pseudomonadota</taxon>
        <taxon>Alphaproteobacteria</taxon>
        <taxon>Sphingomonadales</taxon>
        <taxon>Sphingomonadaceae</taxon>
        <taxon>Sphingobium</taxon>
    </lineage>
</organism>
<dbReference type="InterPro" id="IPR005882">
    <property type="entry name" value="Bifunctional_GlmU"/>
</dbReference>
<dbReference type="HAMAP" id="MF_01631">
    <property type="entry name" value="GlmU"/>
    <property type="match status" value="1"/>
</dbReference>
<feature type="active site" description="Proton acceptor" evidence="18">
    <location>
        <position position="348"/>
    </location>
</feature>
<comment type="pathway">
    <text evidence="18">Nucleotide-sugar biosynthesis; UDP-N-acetyl-alpha-D-glucosamine biosynthesis; N-acetyl-alpha-D-glucosamine 1-phosphate from alpha-D-glucosamine 6-phosphate (route II): step 2/2.</text>
</comment>
<comment type="catalytic activity">
    <reaction evidence="16 18">
        <text>N-acetyl-alpha-D-glucosamine 1-phosphate + UTP + H(+) = UDP-N-acetyl-alpha-D-glucosamine + diphosphate</text>
        <dbReference type="Rhea" id="RHEA:13509"/>
        <dbReference type="ChEBI" id="CHEBI:15378"/>
        <dbReference type="ChEBI" id="CHEBI:33019"/>
        <dbReference type="ChEBI" id="CHEBI:46398"/>
        <dbReference type="ChEBI" id="CHEBI:57705"/>
        <dbReference type="ChEBI" id="CHEBI:57776"/>
        <dbReference type="EC" id="2.7.7.23"/>
    </reaction>
</comment>
<feature type="binding site" evidence="18">
    <location>
        <position position="390"/>
    </location>
    <ligand>
        <name>acetyl-CoA</name>
        <dbReference type="ChEBI" id="CHEBI:57288"/>
    </ligand>
</feature>
<evidence type="ECO:0000313" key="20">
    <source>
        <dbReference type="EMBL" id="ALR22083.1"/>
    </source>
</evidence>
<feature type="binding site" evidence="18">
    <location>
        <position position="365"/>
    </location>
    <ligand>
        <name>acetyl-CoA</name>
        <dbReference type="ChEBI" id="CHEBI:57288"/>
    </ligand>
</feature>
<dbReference type="PROSITE" id="PS00101">
    <property type="entry name" value="HEXAPEP_TRANSFERASES"/>
    <property type="match status" value="1"/>
</dbReference>
<evidence type="ECO:0000256" key="6">
    <source>
        <dbReference type="ARBA" id="ARBA00022695"/>
    </source>
</evidence>
<dbReference type="GO" id="GO:0003977">
    <property type="term" value="F:UDP-N-acetylglucosamine diphosphorylase activity"/>
    <property type="evidence" value="ECO:0007669"/>
    <property type="project" value="UniProtKB-UniRule"/>
</dbReference>
<evidence type="ECO:0000256" key="18">
    <source>
        <dbReference type="HAMAP-Rule" id="MF_01631"/>
    </source>
</evidence>
<evidence type="ECO:0000256" key="8">
    <source>
        <dbReference type="ARBA" id="ARBA00022737"/>
    </source>
</evidence>
<keyword evidence="4 18" id="KW-0963">Cytoplasm</keyword>
<feature type="binding site" evidence="18">
    <location>
        <begin position="12"/>
        <end position="15"/>
    </location>
    <ligand>
        <name>UDP-N-acetyl-alpha-D-glucosamine</name>
        <dbReference type="ChEBI" id="CHEBI:57705"/>
    </ligand>
</feature>
<feature type="region of interest" description="N-acetyltransferase" evidence="18">
    <location>
        <begin position="253"/>
        <end position="454"/>
    </location>
</feature>
<comment type="subcellular location">
    <subcellularLocation>
        <location evidence="1 18">Cytoplasm</location>
    </subcellularLocation>
</comment>
<dbReference type="InterPro" id="IPR011004">
    <property type="entry name" value="Trimer_LpxA-like_sf"/>
</dbReference>
<comment type="cofactor">
    <cofactor evidence="18">
        <name>Mg(2+)</name>
        <dbReference type="ChEBI" id="CHEBI:18420"/>
    </cofactor>
    <text evidence="18">Binds 1 Mg(2+) ion per subunit.</text>
</comment>
<dbReference type="EMBL" id="CP013264">
    <property type="protein sequence ID" value="ALR22083.1"/>
    <property type="molecule type" value="Genomic_DNA"/>
</dbReference>
<evidence type="ECO:0000256" key="5">
    <source>
        <dbReference type="ARBA" id="ARBA00022679"/>
    </source>
</evidence>
<keyword evidence="9 18" id="KW-0460">Magnesium</keyword>
<dbReference type="InterPro" id="IPR050065">
    <property type="entry name" value="GlmU-like"/>
</dbReference>
<dbReference type="Pfam" id="PF12804">
    <property type="entry name" value="NTP_transf_3"/>
    <property type="match status" value="1"/>
</dbReference>
<dbReference type="GO" id="GO:0009245">
    <property type="term" value="P:lipid A biosynthetic process"/>
    <property type="evidence" value="ECO:0007669"/>
    <property type="project" value="UniProtKB-UniRule"/>
</dbReference>
<evidence type="ECO:0000256" key="17">
    <source>
        <dbReference type="ARBA" id="ARBA00049628"/>
    </source>
</evidence>
<feature type="binding site" evidence="18">
    <location>
        <position position="336"/>
    </location>
    <ligand>
        <name>UDP-N-acetyl-alpha-D-glucosamine</name>
        <dbReference type="ChEBI" id="CHEBI:57705"/>
    </ligand>
</feature>
<dbReference type="InterPro" id="IPR029044">
    <property type="entry name" value="Nucleotide-diphossugar_trans"/>
</dbReference>
<evidence type="ECO:0000256" key="9">
    <source>
        <dbReference type="ARBA" id="ARBA00022842"/>
    </source>
</evidence>
<feature type="binding site" evidence="18">
    <location>
        <position position="160"/>
    </location>
    <ligand>
        <name>UDP-N-acetyl-alpha-D-glucosamine</name>
        <dbReference type="ChEBI" id="CHEBI:57705"/>
    </ligand>
</feature>
<dbReference type="GO" id="GO:0000902">
    <property type="term" value="P:cell morphogenesis"/>
    <property type="evidence" value="ECO:0007669"/>
    <property type="project" value="UniProtKB-UniRule"/>
</dbReference>
<keyword evidence="14 18" id="KW-0961">Cell wall biogenesis/degradation</keyword>
<dbReference type="PANTHER" id="PTHR43584">
    <property type="entry name" value="NUCLEOTIDYL TRANSFERASE"/>
    <property type="match status" value="1"/>
</dbReference>
<evidence type="ECO:0000256" key="13">
    <source>
        <dbReference type="ARBA" id="ARBA00023315"/>
    </source>
</evidence>
<keyword evidence="7 18" id="KW-0479">Metal-binding</keyword>
<comment type="pathway">
    <text evidence="18">Bacterial outer membrane biogenesis; LPS lipid A biosynthesis.</text>
</comment>
<dbReference type="SUPFAM" id="SSF53448">
    <property type="entry name" value="Nucleotide-diphospho-sugar transferases"/>
    <property type="match status" value="1"/>
</dbReference>
<feature type="binding site" evidence="18">
    <location>
        <position position="351"/>
    </location>
    <ligand>
        <name>UDP-N-acetyl-alpha-D-glucosamine</name>
        <dbReference type="ChEBI" id="CHEBI:57705"/>
    </ligand>
</feature>
<feature type="region of interest" description="Linker" evidence="18">
    <location>
        <begin position="232"/>
        <end position="252"/>
    </location>
</feature>
<dbReference type="InterPro" id="IPR001451">
    <property type="entry name" value="Hexapep"/>
</dbReference>
<proteinExistence type="inferred from homology"/>
<dbReference type="Proteomes" id="UP000056968">
    <property type="component" value="Chromosome"/>
</dbReference>
<dbReference type="SUPFAM" id="SSF51161">
    <property type="entry name" value="Trimeric LpxA-like enzymes"/>
    <property type="match status" value="1"/>
</dbReference>
<feature type="binding site" evidence="18">
    <location>
        <position position="425"/>
    </location>
    <ligand>
        <name>acetyl-CoA</name>
        <dbReference type="ChEBI" id="CHEBI:57288"/>
    </ligand>
</feature>
<feature type="binding site" evidence="18">
    <location>
        <position position="408"/>
    </location>
    <ligand>
        <name>acetyl-CoA</name>
        <dbReference type="ChEBI" id="CHEBI:57288"/>
    </ligand>
</feature>
<dbReference type="GO" id="GO:0009252">
    <property type="term" value="P:peptidoglycan biosynthetic process"/>
    <property type="evidence" value="ECO:0007669"/>
    <property type="project" value="UniProtKB-UniRule"/>
</dbReference>
<dbReference type="STRING" id="1332080.ATN00_18995"/>
<feature type="binding site" evidence="18">
    <location>
        <begin position="82"/>
        <end position="83"/>
    </location>
    <ligand>
        <name>UDP-N-acetyl-alpha-D-glucosamine</name>
        <dbReference type="ChEBI" id="CHEBI:57705"/>
    </ligand>
</feature>
<comment type="similarity">
    <text evidence="2 18">In the C-terminal section; belongs to the transferase hexapeptide repeat family.</text>
</comment>
<dbReference type="GO" id="GO:0000287">
    <property type="term" value="F:magnesium ion binding"/>
    <property type="evidence" value="ECO:0007669"/>
    <property type="project" value="UniProtKB-UniRule"/>
</dbReference>
<dbReference type="GO" id="GO:0019134">
    <property type="term" value="F:glucosamine-1-phosphate N-acetyltransferase activity"/>
    <property type="evidence" value="ECO:0007669"/>
    <property type="project" value="UniProtKB-UniRule"/>
</dbReference>
<keyword evidence="12 18" id="KW-0511">Multifunctional enzyme</keyword>
<sequence length="454" mass="47933">MTASRPLAVIILAAGQGTRMKSSLHKVLHPVAGRPMLLHLLASVAELQPERQVVVVGAGRDQVEKAVEGKGVVIAVQDRQLGTGHAVAQAHEALAGFAGDVLILYGDVPLVRAETMRAMLDRLTRGDEPRAVVLGFRPDDTAAYGRIIADGQGIIERMVEYKDASADERAVTLCNSGLMAVRSTDLFVLLDRIGNDNAAGEYYLPDIVMLPGAQSAVIETDAWEVAGVNSRIELAGVEVIWQARRRTEAMREGVTMIAPDTVFFAHDTVLGRDVVVEPNVVFGPGVRVADDVVIHAFSHLEGAQVESGAEIGPYARLRPGAKIGSKAKVGNFVEIKKAELGEGAKANHLSYIGDASVGAGANIGAGTITCNYDGFFKYRTEIGAGAFIGSNSALVAPVKIGEGAIVGAGSTVTRNVDADALCLVRPAQDGKPGWATRFRKKMQERKAAKAKGTA</sequence>
<evidence type="ECO:0000256" key="15">
    <source>
        <dbReference type="ARBA" id="ARBA00048247"/>
    </source>
</evidence>
<keyword evidence="10 18" id="KW-0133">Cell shape</keyword>
<accession>A0A0S3F332</accession>
<dbReference type="GO" id="GO:0008360">
    <property type="term" value="P:regulation of cell shape"/>
    <property type="evidence" value="ECO:0007669"/>
    <property type="project" value="UniProtKB-KW"/>
</dbReference>
<dbReference type="EC" id="2.3.1.157" evidence="18"/>
<dbReference type="PANTHER" id="PTHR43584:SF3">
    <property type="entry name" value="BIFUNCTIONAL PROTEIN GLMU"/>
    <property type="match status" value="1"/>
</dbReference>
<feature type="binding site" evidence="18">
    <location>
        <position position="77"/>
    </location>
    <ligand>
        <name>UDP-N-acetyl-alpha-D-glucosamine</name>
        <dbReference type="ChEBI" id="CHEBI:57705"/>
    </ligand>
</feature>
<evidence type="ECO:0000256" key="1">
    <source>
        <dbReference type="ARBA" id="ARBA00004496"/>
    </source>
</evidence>
<dbReference type="Pfam" id="PF00132">
    <property type="entry name" value="Hexapep"/>
    <property type="match status" value="2"/>
</dbReference>
<feature type="region of interest" description="Pyrophosphorylase" evidence="18">
    <location>
        <begin position="1"/>
        <end position="231"/>
    </location>
</feature>
<dbReference type="UniPathway" id="UPA00973"/>
<keyword evidence="11 18" id="KW-0573">Peptidoglycan synthesis</keyword>
<feature type="binding site" evidence="18">
    <location>
        <begin position="105"/>
        <end position="107"/>
    </location>
    <ligand>
        <name>UDP-N-acetyl-alpha-D-glucosamine</name>
        <dbReference type="ChEBI" id="CHEBI:57705"/>
    </ligand>
</feature>
<keyword evidence="21" id="KW-1185">Reference proteome</keyword>
<dbReference type="GO" id="GO:0005737">
    <property type="term" value="C:cytoplasm"/>
    <property type="evidence" value="ECO:0007669"/>
    <property type="project" value="UniProtKB-SubCell"/>
</dbReference>
<dbReference type="CDD" id="cd02540">
    <property type="entry name" value="GT2_GlmU_N_bac"/>
    <property type="match status" value="1"/>
</dbReference>
<feature type="binding site" evidence="18">
    <location>
        <position position="26"/>
    </location>
    <ligand>
        <name>UDP-N-acetyl-alpha-D-glucosamine</name>
        <dbReference type="ChEBI" id="CHEBI:57705"/>
    </ligand>
</feature>
<comment type="pathway">
    <text evidence="18">Nucleotide-sugar biosynthesis; UDP-N-acetyl-alpha-D-glucosamine biosynthesis; UDP-N-acetyl-alpha-D-glucosamine from N-acetyl-alpha-D-glucosamine 1-phosphate: step 1/1.</text>
</comment>
<evidence type="ECO:0000256" key="2">
    <source>
        <dbReference type="ARBA" id="ARBA00007707"/>
    </source>
</evidence>
<comment type="subunit">
    <text evidence="18">Homotrimer.</text>
</comment>
<dbReference type="UniPathway" id="UPA00113">
    <property type="reaction ID" value="UER00532"/>
</dbReference>
<feature type="binding site" evidence="18">
    <location>
        <position position="145"/>
    </location>
    <ligand>
        <name>UDP-N-acetyl-alpha-D-glucosamine</name>
        <dbReference type="ChEBI" id="CHEBI:57705"/>
    </ligand>
</feature>